<accession>A0A8S1QNF4</accession>
<name>A0A8S1QNF4_9CILI</name>
<evidence type="ECO:0000256" key="1">
    <source>
        <dbReference type="SAM" id="Phobius"/>
    </source>
</evidence>
<keyword evidence="1" id="KW-1133">Transmembrane helix</keyword>
<sequence length="183" mass="22280">MVRQRFNHQFFITNVITKVLLKIKFWISALKKVKASQGIVQNLLSRLFKSTICNILETLQLFLQLNIQITWIIHIIMNYAKTLQIKFFICLVYFHRGQYQIQNSILVILGESKQEKNLIFNALVYQWLFFIETYDYICFIFYLLFQSFWFSQFNIKQCNIYNDKKKKFKNYLINIQQHLNVIY</sequence>
<dbReference type="AlphaFoldDB" id="A0A8S1QNF4"/>
<evidence type="ECO:0000313" key="3">
    <source>
        <dbReference type="Proteomes" id="UP000692954"/>
    </source>
</evidence>
<keyword evidence="1" id="KW-0812">Transmembrane</keyword>
<reference evidence="2" key="1">
    <citation type="submission" date="2021-01" db="EMBL/GenBank/DDBJ databases">
        <authorList>
            <consortium name="Genoscope - CEA"/>
            <person name="William W."/>
        </authorList>
    </citation>
    <scope>NUCLEOTIDE SEQUENCE</scope>
</reference>
<evidence type="ECO:0008006" key="4">
    <source>
        <dbReference type="Google" id="ProtNLM"/>
    </source>
</evidence>
<protein>
    <recommendedName>
        <fullName evidence="4">Transmembrane protein</fullName>
    </recommendedName>
</protein>
<gene>
    <name evidence="2" type="ORF">PSON_ATCC_30995.1.T1090230</name>
</gene>
<proteinExistence type="predicted"/>
<dbReference type="EMBL" id="CAJJDN010000109">
    <property type="protein sequence ID" value="CAD8116020.1"/>
    <property type="molecule type" value="Genomic_DNA"/>
</dbReference>
<keyword evidence="1" id="KW-0472">Membrane</keyword>
<evidence type="ECO:0000313" key="2">
    <source>
        <dbReference type="EMBL" id="CAD8116020.1"/>
    </source>
</evidence>
<feature type="transmembrane region" description="Helical" evidence="1">
    <location>
        <begin position="123"/>
        <end position="145"/>
    </location>
</feature>
<comment type="caution">
    <text evidence="2">The sequence shown here is derived from an EMBL/GenBank/DDBJ whole genome shotgun (WGS) entry which is preliminary data.</text>
</comment>
<dbReference type="Proteomes" id="UP000692954">
    <property type="component" value="Unassembled WGS sequence"/>
</dbReference>
<keyword evidence="3" id="KW-1185">Reference proteome</keyword>
<organism evidence="2 3">
    <name type="scientific">Paramecium sonneborni</name>
    <dbReference type="NCBI Taxonomy" id="65129"/>
    <lineage>
        <taxon>Eukaryota</taxon>
        <taxon>Sar</taxon>
        <taxon>Alveolata</taxon>
        <taxon>Ciliophora</taxon>
        <taxon>Intramacronucleata</taxon>
        <taxon>Oligohymenophorea</taxon>
        <taxon>Peniculida</taxon>
        <taxon>Parameciidae</taxon>
        <taxon>Paramecium</taxon>
    </lineage>
</organism>